<keyword evidence="3" id="KW-0997">Cell inner membrane</keyword>
<evidence type="ECO:0000256" key="7">
    <source>
        <dbReference type="SAM" id="Phobius"/>
    </source>
</evidence>
<keyword evidence="4 7" id="KW-0812">Transmembrane</keyword>
<dbReference type="EMBL" id="CACRTF010000006">
    <property type="protein sequence ID" value="VYS84704.1"/>
    <property type="molecule type" value="Genomic_DNA"/>
</dbReference>
<dbReference type="GO" id="GO:0022857">
    <property type="term" value="F:transmembrane transporter activity"/>
    <property type="evidence" value="ECO:0007669"/>
    <property type="project" value="TreeGrafter"/>
</dbReference>
<evidence type="ECO:0000256" key="2">
    <source>
        <dbReference type="ARBA" id="ARBA00022475"/>
    </source>
</evidence>
<dbReference type="InterPro" id="IPR010656">
    <property type="entry name" value="DctM"/>
</dbReference>
<keyword evidence="5 7" id="KW-1133">Transmembrane helix</keyword>
<dbReference type="InterPro" id="IPR004681">
    <property type="entry name" value="TRAP_DctM"/>
</dbReference>
<evidence type="ECO:0000313" key="9">
    <source>
        <dbReference type="EMBL" id="VYS84704.1"/>
    </source>
</evidence>
<dbReference type="PIRSF" id="PIRSF006066">
    <property type="entry name" value="HI0050"/>
    <property type="match status" value="1"/>
</dbReference>
<comment type="subcellular location">
    <subcellularLocation>
        <location evidence="1">Cell inner membrane</location>
        <topology evidence="1">Multi-pass membrane protein</topology>
    </subcellularLocation>
</comment>
<sequence>MGIVFIIFAVLLIVGIPIYYVLGGTCLFYFVTHDLPAWTILQRQFSGMNTFVQVAIPLFILAGNIMDKGGSLGRIIHFAKVCVGRFKGGMAHINIVASMMFAGVTGSAVADVAALGPMEIEMMTEQGYDKDYATALTCASASIGPIIPPSLPLIMYGVVSGTSVGALLMAGLVPGILMGIVLMLQVCWYAKKYDFPTSEAYSVKEIIKALPEGIGALSIPIVVLGGIYTGFFTPTEAAGVACVVSFLLGMFVYKELKWKDMPGILVNTGKTLGSCSAIFAMASCFSYMITFENVPRMISELLIGLTDNKYLLLLLVNIALLIIGCFMEGISSILITAPMILPTLTAVGVDPVHLGVIMALNTTLGLLTPPLGLSLFMANTVTKIPVMQIARKAMPMFILLVLTLFLITYCPAIVTFLPELMLGS</sequence>
<dbReference type="RefSeq" id="WP_002577100.1">
    <property type="nucleotide sequence ID" value="NZ_BAABZS010000001.1"/>
</dbReference>
<gene>
    <name evidence="9" type="primary">siaT_3</name>
    <name evidence="9" type="ORF">CBLFYP116_00880</name>
</gene>
<reference evidence="9" key="1">
    <citation type="submission" date="2019-11" db="EMBL/GenBank/DDBJ databases">
        <authorList>
            <person name="Feng L."/>
        </authorList>
    </citation>
    <scope>NUCLEOTIDE SEQUENCE</scope>
    <source>
        <strain evidence="9">CbolteaeLFYP116</strain>
    </source>
</reference>
<feature type="transmembrane region" description="Helical" evidence="7">
    <location>
        <begin position="50"/>
        <end position="66"/>
    </location>
</feature>
<keyword evidence="6 7" id="KW-0472">Membrane</keyword>
<dbReference type="NCBIfam" id="TIGR00786">
    <property type="entry name" value="dctM"/>
    <property type="match status" value="1"/>
</dbReference>
<name>A0A6N2RVP1_9FIRM</name>
<dbReference type="GeneID" id="23115356"/>
<dbReference type="GO" id="GO:0005886">
    <property type="term" value="C:plasma membrane"/>
    <property type="evidence" value="ECO:0007669"/>
    <property type="project" value="UniProtKB-SubCell"/>
</dbReference>
<dbReference type="PANTHER" id="PTHR33362">
    <property type="entry name" value="SIALIC ACID TRAP TRANSPORTER PERMEASE PROTEIN SIAT-RELATED"/>
    <property type="match status" value="1"/>
</dbReference>
<feature type="transmembrane region" description="Helical" evidence="7">
    <location>
        <begin position="265"/>
        <end position="290"/>
    </location>
</feature>
<evidence type="ECO:0000256" key="5">
    <source>
        <dbReference type="ARBA" id="ARBA00022989"/>
    </source>
</evidence>
<feature type="transmembrane region" description="Helical" evidence="7">
    <location>
        <begin position="7"/>
        <end position="30"/>
    </location>
</feature>
<accession>A0A6N2RVP1</accession>
<evidence type="ECO:0000256" key="3">
    <source>
        <dbReference type="ARBA" id="ARBA00022519"/>
    </source>
</evidence>
<dbReference type="PANTHER" id="PTHR33362:SF3">
    <property type="entry name" value="SIALIC ACID TRAP TRANSPORTER PERMEASE PROTEIN SIAT"/>
    <property type="match status" value="1"/>
</dbReference>
<keyword evidence="2" id="KW-1003">Cell membrane</keyword>
<feature type="transmembrane region" description="Helical" evidence="7">
    <location>
        <begin position="396"/>
        <end position="417"/>
    </location>
</feature>
<protein>
    <submittedName>
        <fullName evidence="9">Sialic acid TRAP transporter permease protein SiaT</fullName>
    </submittedName>
</protein>
<feature type="domain" description="TRAP C4-dicarboxylate transport system permease DctM subunit" evidence="8">
    <location>
        <begin position="5"/>
        <end position="413"/>
    </location>
</feature>
<dbReference type="Pfam" id="PF06808">
    <property type="entry name" value="DctM"/>
    <property type="match status" value="1"/>
</dbReference>
<evidence type="ECO:0000259" key="8">
    <source>
        <dbReference type="Pfam" id="PF06808"/>
    </source>
</evidence>
<feature type="transmembrane region" description="Helical" evidence="7">
    <location>
        <begin position="310"/>
        <end position="327"/>
    </location>
</feature>
<dbReference type="AlphaFoldDB" id="A0A6N2RVP1"/>
<evidence type="ECO:0000256" key="1">
    <source>
        <dbReference type="ARBA" id="ARBA00004429"/>
    </source>
</evidence>
<feature type="transmembrane region" description="Helical" evidence="7">
    <location>
        <begin position="164"/>
        <end position="188"/>
    </location>
</feature>
<feature type="transmembrane region" description="Helical" evidence="7">
    <location>
        <begin position="237"/>
        <end position="253"/>
    </location>
</feature>
<organism evidence="9">
    <name type="scientific">Enterocloster bolteae</name>
    <dbReference type="NCBI Taxonomy" id="208479"/>
    <lineage>
        <taxon>Bacteria</taxon>
        <taxon>Bacillati</taxon>
        <taxon>Bacillota</taxon>
        <taxon>Clostridia</taxon>
        <taxon>Lachnospirales</taxon>
        <taxon>Lachnospiraceae</taxon>
        <taxon>Enterocloster</taxon>
    </lineage>
</organism>
<proteinExistence type="predicted"/>
<feature type="transmembrane region" description="Helical" evidence="7">
    <location>
        <begin position="209"/>
        <end position="231"/>
    </location>
</feature>
<evidence type="ECO:0000256" key="4">
    <source>
        <dbReference type="ARBA" id="ARBA00022692"/>
    </source>
</evidence>
<evidence type="ECO:0000256" key="6">
    <source>
        <dbReference type="ARBA" id="ARBA00023136"/>
    </source>
</evidence>
<feature type="transmembrane region" description="Helical" evidence="7">
    <location>
        <begin position="95"/>
        <end position="115"/>
    </location>
</feature>